<dbReference type="GO" id="GO:0004190">
    <property type="term" value="F:aspartic-type endopeptidase activity"/>
    <property type="evidence" value="ECO:0007669"/>
    <property type="project" value="UniProtKB-KW"/>
</dbReference>
<dbReference type="FunFam" id="2.40.70.10:FF:000058">
    <property type="entry name" value="ASpartyl Protease"/>
    <property type="match status" value="1"/>
</dbReference>
<dbReference type="InterPro" id="IPR034164">
    <property type="entry name" value="Pepsin-like_dom"/>
</dbReference>
<reference evidence="14 15" key="2">
    <citation type="submission" date="2018-11" db="EMBL/GenBank/DDBJ databases">
        <authorList>
            <consortium name="Pathogen Informatics"/>
        </authorList>
    </citation>
    <scope>NUCLEOTIDE SEQUENCE [LARGE SCALE GENOMIC DNA]</scope>
</reference>
<comment type="subcellular location">
    <subcellularLocation>
        <location evidence="1">Secreted</location>
    </subcellularLocation>
</comment>
<evidence type="ECO:0000256" key="3">
    <source>
        <dbReference type="ARBA" id="ARBA00022525"/>
    </source>
</evidence>
<dbReference type="Proteomes" id="UP000271162">
    <property type="component" value="Unassembled WGS sequence"/>
</dbReference>
<keyword evidence="10" id="KW-0325">Glycoprotein</keyword>
<evidence type="ECO:0000313" key="16">
    <source>
        <dbReference type="WBParaSite" id="NBR_0000876101-mRNA-1"/>
    </source>
</evidence>
<dbReference type="STRING" id="27835.A0A158QYN8"/>
<dbReference type="AlphaFoldDB" id="A0A158QYN8"/>
<dbReference type="EMBL" id="UYSL01020048">
    <property type="protein sequence ID" value="VDL72351.1"/>
    <property type="molecule type" value="Genomic_DNA"/>
</dbReference>
<protein>
    <submittedName>
        <fullName evidence="16">Peptidase A1 domain-containing protein</fullName>
    </submittedName>
</protein>
<evidence type="ECO:0000256" key="11">
    <source>
        <dbReference type="RuleBase" id="RU000454"/>
    </source>
</evidence>
<dbReference type="WBParaSite" id="NBR_0000876101-mRNA-1">
    <property type="protein sequence ID" value="NBR_0000876101-mRNA-1"/>
    <property type="gene ID" value="NBR_0000876101"/>
</dbReference>
<evidence type="ECO:0000256" key="8">
    <source>
        <dbReference type="ARBA" id="ARBA00023145"/>
    </source>
</evidence>
<dbReference type="InterPro" id="IPR033121">
    <property type="entry name" value="PEPTIDASE_A1"/>
</dbReference>
<keyword evidence="9" id="KW-1015">Disulfide bond</keyword>
<keyword evidence="4 11" id="KW-0645">Protease</keyword>
<dbReference type="PROSITE" id="PS51767">
    <property type="entry name" value="PEPTIDASE_A1"/>
    <property type="match status" value="1"/>
</dbReference>
<dbReference type="PANTHER" id="PTHR47966:SF45">
    <property type="entry name" value="PEPTIDASE A1 DOMAIN-CONTAINING PROTEIN"/>
    <property type="match status" value="1"/>
</dbReference>
<dbReference type="CDD" id="cd05471">
    <property type="entry name" value="pepsin_like"/>
    <property type="match status" value="1"/>
</dbReference>
<comment type="similarity">
    <text evidence="2 11">Belongs to the peptidase A1 family.</text>
</comment>
<keyword evidence="6 11" id="KW-0064">Aspartyl protease</keyword>
<keyword evidence="7 11" id="KW-0378">Hydrolase</keyword>
<accession>A0A158QYN8</accession>
<dbReference type="GO" id="GO:0006508">
    <property type="term" value="P:proteolysis"/>
    <property type="evidence" value="ECO:0007669"/>
    <property type="project" value="UniProtKB-KW"/>
</dbReference>
<dbReference type="GO" id="GO:0005576">
    <property type="term" value="C:extracellular region"/>
    <property type="evidence" value="ECO:0007669"/>
    <property type="project" value="UniProtKB-SubCell"/>
</dbReference>
<evidence type="ECO:0000256" key="4">
    <source>
        <dbReference type="ARBA" id="ARBA00022670"/>
    </source>
</evidence>
<evidence type="ECO:0000256" key="6">
    <source>
        <dbReference type="ARBA" id="ARBA00022750"/>
    </source>
</evidence>
<dbReference type="OMA" id="VGQKRIG"/>
<keyword evidence="5 12" id="KW-0732">Signal</keyword>
<sequence>MKPLLWLTFLVVNTMGMVHQMPLVNDYDDAEYLGIISIGTPEQTFKYGTGNAAGFFGNDTVRFGAPGTNQLIVPGTVFGQASTIATFFADDPIDGILGMGFKELAVHDVSPPLQRAIDLGLIEAPVFTVFLERKGGQSGAPGGVYTYGGIDTVNCGPVIAYEPLTSATYWQFKMVGFSSGNFSSDKGWEVISDTGTSMIAAPRAFTDRIAKENGAQYDPHNDAYFIECDKKPVLELGIGRNRYVIGAENLLMPVGNGYCLLNVFPMPGHGFGPQWILGDPFIRQFCNIHDVGQKRIGFANSLQKS</sequence>
<keyword evidence="3" id="KW-0964">Secreted</keyword>
<dbReference type="PRINTS" id="PR00792">
    <property type="entry name" value="PEPSIN"/>
</dbReference>
<dbReference type="InterPro" id="IPR001461">
    <property type="entry name" value="Aspartic_peptidase_A1"/>
</dbReference>
<feature type="domain" description="Peptidase A1" evidence="13">
    <location>
        <begin position="1"/>
        <end position="299"/>
    </location>
</feature>
<dbReference type="Pfam" id="PF00026">
    <property type="entry name" value="Asp"/>
    <property type="match status" value="1"/>
</dbReference>
<evidence type="ECO:0000256" key="1">
    <source>
        <dbReference type="ARBA" id="ARBA00004613"/>
    </source>
</evidence>
<dbReference type="InterPro" id="IPR021109">
    <property type="entry name" value="Peptidase_aspartic_dom_sf"/>
</dbReference>
<dbReference type="Gene3D" id="2.40.70.10">
    <property type="entry name" value="Acid Proteases"/>
    <property type="match status" value="2"/>
</dbReference>
<name>A0A158QYN8_NIPBR</name>
<evidence type="ECO:0000313" key="14">
    <source>
        <dbReference type="EMBL" id="VDL72351.1"/>
    </source>
</evidence>
<dbReference type="InterPro" id="IPR001969">
    <property type="entry name" value="Aspartic_peptidase_AS"/>
</dbReference>
<evidence type="ECO:0000256" key="5">
    <source>
        <dbReference type="ARBA" id="ARBA00022729"/>
    </source>
</evidence>
<dbReference type="SUPFAM" id="SSF50630">
    <property type="entry name" value="Acid proteases"/>
    <property type="match status" value="1"/>
</dbReference>
<organism evidence="16">
    <name type="scientific">Nippostrongylus brasiliensis</name>
    <name type="common">Rat hookworm</name>
    <dbReference type="NCBI Taxonomy" id="27835"/>
    <lineage>
        <taxon>Eukaryota</taxon>
        <taxon>Metazoa</taxon>
        <taxon>Ecdysozoa</taxon>
        <taxon>Nematoda</taxon>
        <taxon>Chromadorea</taxon>
        <taxon>Rhabditida</taxon>
        <taxon>Rhabditina</taxon>
        <taxon>Rhabditomorpha</taxon>
        <taxon>Strongyloidea</taxon>
        <taxon>Heligmosomidae</taxon>
        <taxon>Nippostrongylus</taxon>
    </lineage>
</organism>
<proteinExistence type="inferred from homology"/>
<keyword evidence="15" id="KW-1185">Reference proteome</keyword>
<keyword evidence="8" id="KW-0865">Zymogen</keyword>
<evidence type="ECO:0000256" key="10">
    <source>
        <dbReference type="ARBA" id="ARBA00023180"/>
    </source>
</evidence>
<evidence type="ECO:0000259" key="13">
    <source>
        <dbReference type="PROSITE" id="PS51767"/>
    </source>
</evidence>
<evidence type="ECO:0000256" key="9">
    <source>
        <dbReference type="ARBA" id="ARBA00023157"/>
    </source>
</evidence>
<dbReference type="PANTHER" id="PTHR47966">
    <property type="entry name" value="BETA-SITE APP-CLEAVING ENZYME, ISOFORM A-RELATED"/>
    <property type="match status" value="1"/>
</dbReference>
<dbReference type="GO" id="GO:0005764">
    <property type="term" value="C:lysosome"/>
    <property type="evidence" value="ECO:0007669"/>
    <property type="project" value="TreeGrafter"/>
</dbReference>
<evidence type="ECO:0000256" key="2">
    <source>
        <dbReference type="ARBA" id="ARBA00007447"/>
    </source>
</evidence>
<evidence type="ECO:0000256" key="12">
    <source>
        <dbReference type="SAM" id="SignalP"/>
    </source>
</evidence>
<dbReference type="PROSITE" id="PS00141">
    <property type="entry name" value="ASP_PROTEASE"/>
    <property type="match status" value="1"/>
</dbReference>
<evidence type="ECO:0000313" key="15">
    <source>
        <dbReference type="Proteomes" id="UP000271162"/>
    </source>
</evidence>
<reference evidence="16" key="1">
    <citation type="submission" date="2016-04" db="UniProtKB">
        <authorList>
            <consortium name="WormBaseParasite"/>
        </authorList>
    </citation>
    <scope>IDENTIFICATION</scope>
</reference>
<feature type="signal peptide" evidence="12">
    <location>
        <begin position="1"/>
        <end position="16"/>
    </location>
</feature>
<gene>
    <name evidence="14" type="ORF">NBR_LOCUS8762</name>
</gene>
<feature type="chain" id="PRO_5043135710" evidence="12">
    <location>
        <begin position="17"/>
        <end position="305"/>
    </location>
</feature>
<evidence type="ECO:0000256" key="7">
    <source>
        <dbReference type="ARBA" id="ARBA00022801"/>
    </source>
</evidence>